<dbReference type="Pfam" id="PF13770">
    <property type="entry name" value="DUF4169"/>
    <property type="match status" value="1"/>
</dbReference>
<proteinExistence type="predicted"/>
<feature type="region of interest" description="Disordered" evidence="1">
    <location>
        <begin position="1"/>
        <end position="63"/>
    </location>
</feature>
<dbReference type="InterPro" id="IPR025227">
    <property type="entry name" value="DUF4169"/>
</dbReference>
<dbReference type="EMBL" id="WMBT01000002">
    <property type="protein sequence ID" value="MTD99455.1"/>
    <property type="molecule type" value="Genomic_DNA"/>
</dbReference>
<keyword evidence="3" id="KW-1185">Reference proteome</keyword>
<evidence type="ECO:0000313" key="3">
    <source>
        <dbReference type="Proteomes" id="UP000481417"/>
    </source>
</evidence>
<feature type="compositionally biased region" description="Basic and acidic residues" evidence="1">
    <location>
        <begin position="31"/>
        <end position="63"/>
    </location>
</feature>
<protein>
    <submittedName>
        <fullName evidence="2">DUF4169 family protein</fullName>
    </submittedName>
</protein>
<dbReference type="AlphaFoldDB" id="A0A6L6HK13"/>
<evidence type="ECO:0000313" key="2">
    <source>
        <dbReference type="EMBL" id="MTD99455.1"/>
    </source>
</evidence>
<dbReference type="RefSeq" id="WP_154763537.1">
    <property type="nucleotide sequence ID" value="NZ_WMBT01000002.1"/>
</dbReference>
<feature type="compositionally biased region" description="Basic and acidic residues" evidence="1">
    <location>
        <begin position="12"/>
        <end position="22"/>
    </location>
</feature>
<evidence type="ECO:0000256" key="1">
    <source>
        <dbReference type="SAM" id="MobiDB-lite"/>
    </source>
</evidence>
<accession>A0A6L6HK13</accession>
<reference evidence="2 3" key="1">
    <citation type="submission" date="2019-11" db="EMBL/GenBank/DDBJ databases">
        <authorList>
            <person name="Lang L."/>
        </authorList>
    </citation>
    <scope>NUCLEOTIDE SEQUENCE [LARGE SCALE GENOMIC DNA]</scope>
    <source>
        <strain evidence="2 3">YIM 132242</strain>
    </source>
</reference>
<comment type="caution">
    <text evidence="2">The sequence shown here is derived from an EMBL/GenBank/DDBJ whole genome shotgun (WGS) entry which is preliminary data.</text>
</comment>
<organism evidence="2 3">
    <name type="scientific">Paracoccus lichenicola</name>
    <dbReference type="NCBI Taxonomy" id="2665644"/>
    <lineage>
        <taxon>Bacteria</taxon>
        <taxon>Pseudomonadati</taxon>
        <taxon>Pseudomonadota</taxon>
        <taxon>Alphaproteobacteria</taxon>
        <taxon>Rhodobacterales</taxon>
        <taxon>Paracoccaceae</taxon>
        <taxon>Paracoccus</taxon>
    </lineage>
</organism>
<name>A0A6L6HK13_9RHOB</name>
<sequence>MTKIINLRQARKQRDRDAKRAAGDANAAKYGEGKPLREAREAEADRAARALDAHRRDDAPDDD</sequence>
<gene>
    <name evidence="2" type="ORF">GIY56_04035</name>
</gene>
<dbReference type="Proteomes" id="UP000481417">
    <property type="component" value="Unassembled WGS sequence"/>
</dbReference>